<sequence>MQLKIREGVSGLKTVIQSLLISLVIHAIFIAGALAVAWLQTRDYKPEIASRYENFEPLQQKAAIVGIVASPLWLLCTFVGTAAVSGIIIRVWKKNRKPKASAS</sequence>
<evidence type="ECO:0000313" key="2">
    <source>
        <dbReference type="EMBL" id="CAG5080310.1"/>
    </source>
</evidence>
<feature type="transmembrane region" description="Helical" evidence="1">
    <location>
        <begin position="20"/>
        <end position="41"/>
    </location>
</feature>
<comment type="caution">
    <text evidence="2">The sequence shown here is derived from an EMBL/GenBank/DDBJ whole genome shotgun (WGS) entry which is preliminary data.</text>
</comment>
<proteinExistence type="predicted"/>
<evidence type="ECO:0000256" key="1">
    <source>
        <dbReference type="SAM" id="Phobius"/>
    </source>
</evidence>
<keyword evidence="3" id="KW-1185">Reference proteome</keyword>
<dbReference type="Proteomes" id="UP000681526">
    <property type="component" value="Unassembled WGS sequence"/>
</dbReference>
<dbReference type="EMBL" id="CAJRAY010000018">
    <property type="protein sequence ID" value="CAG5080310.1"/>
    <property type="molecule type" value="Genomic_DNA"/>
</dbReference>
<keyword evidence="1" id="KW-1133">Transmembrane helix</keyword>
<accession>A0ABM8V173</accession>
<organism evidence="2 3">
    <name type="scientific">Thermobacillus xylanilyticus</name>
    <dbReference type="NCBI Taxonomy" id="76633"/>
    <lineage>
        <taxon>Bacteria</taxon>
        <taxon>Bacillati</taxon>
        <taxon>Bacillota</taxon>
        <taxon>Bacilli</taxon>
        <taxon>Bacillales</taxon>
        <taxon>Paenibacillaceae</taxon>
        <taxon>Thermobacillus</taxon>
    </lineage>
</organism>
<feature type="transmembrane region" description="Helical" evidence="1">
    <location>
        <begin position="61"/>
        <end position="89"/>
    </location>
</feature>
<reference evidence="2 3" key="1">
    <citation type="submission" date="2021-04" db="EMBL/GenBank/DDBJ databases">
        <authorList>
            <person name="Rakotoarivonina H."/>
        </authorList>
    </citation>
    <scope>NUCLEOTIDE SEQUENCE [LARGE SCALE GENOMIC DNA]</scope>
    <source>
        <strain evidence="2 3">XE</strain>
    </source>
</reference>
<keyword evidence="1" id="KW-0472">Membrane</keyword>
<name>A0ABM8V173_THEXY</name>
<gene>
    <name evidence="2" type="primary">txxe 772</name>
    <name evidence="2" type="ORF">TXXE_04190</name>
</gene>
<evidence type="ECO:0000313" key="3">
    <source>
        <dbReference type="Proteomes" id="UP000681526"/>
    </source>
</evidence>
<protein>
    <submittedName>
        <fullName evidence="2">Uncharacterized protein</fullName>
    </submittedName>
</protein>
<keyword evidence="1" id="KW-0812">Transmembrane</keyword>